<accession>A0A5B7IHI7</accession>
<gene>
    <name evidence="3" type="ORF">E2C01_076127</name>
</gene>
<feature type="chain" id="PRO_5023014675" description="Secreted protein" evidence="2">
    <location>
        <begin position="21"/>
        <end position="129"/>
    </location>
</feature>
<dbReference type="Proteomes" id="UP000324222">
    <property type="component" value="Unassembled WGS sequence"/>
</dbReference>
<protein>
    <recommendedName>
        <fullName evidence="5">Secreted protein</fullName>
    </recommendedName>
</protein>
<dbReference type="EMBL" id="VSRR010057187">
    <property type="protein sequence ID" value="MPC81506.1"/>
    <property type="molecule type" value="Genomic_DNA"/>
</dbReference>
<feature type="region of interest" description="Disordered" evidence="1">
    <location>
        <begin position="77"/>
        <end position="109"/>
    </location>
</feature>
<sequence>MMRLMLARGVFMALDRCAIGGLVGRGWGGGGRGEVLEAVRAVRQTGGRVLEAPQHARHRDPECRFIKCETYSGSSVVAAPSPVTPRRPQYGRACSKGRTGTSPVRSAARAPTGRFRFYSRPKFDLSDAF</sequence>
<reference evidence="3 4" key="1">
    <citation type="submission" date="2019-05" db="EMBL/GenBank/DDBJ databases">
        <title>Another draft genome of Portunus trituberculatus and its Hox gene families provides insights of decapod evolution.</title>
        <authorList>
            <person name="Jeong J.-H."/>
            <person name="Song I."/>
            <person name="Kim S."/>
            <person name="Choi T."/>
            <person name="Kim D."/>
            <person name="Ryu S."/>
            <person name="Kim W."/>
        </authorList>
    </citation>
    <scope>NUCLEOTIDE SEQUENCE [LARGE SCALE GENOMIC DNA]</scope>
    <source>
        <tissue evidence="3">Muscle</tissue>
    </source>
</reference>
<keyword evidence="2" id="KW-0732">Signal</keyword>
<comment type="caution">
    <text evidence="3">The sequence shown here is derived from an EMBL/GenBank/DDBJ whole genome shotgun (WGS) entry which is preliminary data.</text>
</comment>
<name>A0A5B7IHI7_PORTR</name>
<evidence type="ECO:0000256" key="2">
    <source>
        <dbReference type="SAM" id="SignalP"/>
    </source>
</evidence>
<evidence type="ECO:0000313" key="3">
    <source>
        <dbReference type="EMBL" id="MPC81506.1"/>
    </source>
</evidence>
<evidence type="ECO:0000256" key="1">
    <source>
        <dbReference type="SAM" id="MobiDB-lite"/>
    </source>
</evidence>
<proteinExistence type="predicted"/>
<keyword evidence="4" id="KW-1185">Reference proteome</keyword>
<evidence type="ECO:0000313" key="4">
    <source>
        <dbReference type="Proteomes" id="UP000324222"/>
    </source>
</evidence>
<evidence type="ECO:0008006" key="5">
    <source>
        <dbReference type="Google" id="ProtNLM"/>
    </source>
</evidence>
<organism evidence="3 4">
    <name type="scientific">Portunus trituberculatus</name>
    <name type="common">Swimming crab</name>
    <name type="synonym">Neptunus trituberculatus</name>
    <dbReference type="NCBI Taxonomy" id="210409"/>
    <lineage>
        <taxon>Eukaryota</taxon>
        <taxon>Metazoa</taxon>
        <taxon>Ecdysozoa</taxon>
        <taxon>Arthropoda</taxon>
        <taxon>Crustacea</taxon>
        <taxon>Multicrustacea</taxon>
        <taxon>Malacostraca</taxon>
        <taxon>Eumalacostraca</taxon>
        <taxon>Eucarida</taxon>
        <taxon>Decapoda</taxon>
        <taxon>Pleocyemata</taxon>
        <taxon>Brachyura</taxon>
        <taxon>Eubrachyura</taxon>
        <taxon>Portunoidea</taxon>
        <taxon>Portunidae</taxon>
        <taxon>Portuninae</taxon>
        <taxon>Portunus</taxon>
    </lineage>
</organism>
<dbReference type="AlphaFoldDB" id="A0A5B7IHI7"/>
<feature type="signal peptide" evidence="2">
    <location>
        <begin position="1"/>
        <end position="20"/>
    </location>
</feature>